<dbReference type="HOGENOM" id="CLU_2130787_0_0_5"/>
<evidence type="ECO:0000313" key="1">
    <source>
        <dbReference type="EMBL" id="ACT69843.1"/>
    </source>
</evidence>
<name>C6V630_NEORI</name>
<gene>
    <name evidence="1" type="ordered locus">NRI_0882</name>
</gene>
<evidence type="ECO:0000313" key="2">
    <source>
        <dbReference type="Proteomes" id="UP000001627"/>
    </source>
</evidence>
<keyword evidence="2" id="KW-1185">Reference proteome</keyword>
<protein>
    <submittedName>
        <fullName evidence="1">Uncharacterized protein</fullName>
    </submittedName>
</protein>
<dbReference type="Proteomes" id="UP000001627">
    <property type="component" value="Chromosome"/>
</dbReference>
<dbReference type="KEGG" id="nri:NRI_0882"/>
<dbReference type="RefSeq" id="WP_015816722.1">
    <property type="nucleotide sequence ID" value="NC_013009.1"/>
</dbReference>
<organism evidence="1 2">
    <name type="scientific">Neorickettsia risticii (strain Illinois)</name>
    <dbReference type="NCBI Taxonomy" id="434131"/>
    <lineage>
        <taxon>Bacteria</taxon>
        <taxon>Pseudomonadati</taxon>
        <taxon>Pseudomonadota</taxon>
        <taxon>Alphaproteobacteria</taxon>
        <taxon>Rickettsiales</taxon>
        <taxon>Anaplasmataceae</taxon>
        <taxon>Neorickettsia</taxon>
    </lineage>
</organism>
<reference evidence="1 2" key="1">
    <citation type="journal article" date="2009" name="Nucleic Acids Res.">
        <title>Analysis of complete genome sequence of Neorickettsia risticii: causative agent of Potomac horse fever.</title>
        <authorList>
            <person name="Lin M."/>
            <person name="Zhang C."/>
            <person name="Gibson K."/>
            <person name="Rikihisa Y."/>
        </authorList>
    </citation>
    <scope>NUCLEOTIDE SEQUENCE [LARGE SCALE GENOMIC DNA]</scope>
    <source>
        <strain evidence="1 2">Illinois</strain>
    </source>
</reference>
<sequence>MADDLGLIGGIGLGPTYVTFDKPTSTDGKSFEKRTLSSKLSLSAVGDLSLSVALAEYVSCTVGYSLQYSPLGKISFEETDDKGKSAKGEANAPALFAHAVKIGISTTFGAFLA</sequence>
<proteinExistence type="predicted"/>
<dbReference type="EMBL" id="CP001431">
    <property type="protein sequence ID" value="ACT69843.1"/>
    <property type="molecule type" value="Genomic_DNA"/>
</dbReference>
<accession>C6V630</accession>
<dbReference type="STRING" id="434131.NRI_0882"/>
<dbReference type="AlphaFoldDB" id="C6V630"/>